<dbReference type="InterPro" id="IPR028259">
    <property type="entry name" value="AP2-like_int_N"/>
</dbReference>
<dbReference type="InterPro" id="IPR002104">
    <property type="entry name" value="Integrase_catalytic"/>
</dbReference>
<evidence type="ECO:0000313" key="7">
    <source>
        <dbReference type="Proteomes" id="UP001180842"/>
    </source>
</evidence>
<evidence type="ECO:0000256" key="2">
    <source>
        <dbReference type="ARBA" id="ARBA00022908"/>
    </source>
</evidence>
<accession>A0AAE4L391</accession>
<dbReference type="Pfam" id="PF00589">
    <property type="entry name" value="Phage_integrase"/>
    <property type="match status" value="1"/>
</dbReference>
<feature type="domain" description="Tyr recombinase" evidence="5">
    <location>
        <begin position="181"/>
        <end position="376"/>
    </location>
</feature>
<dbReference type="InterPro" id="IPR004107">
    <property type="entry name" value="Integrase_SAM-like_N"/>
</dbReference>
<dbReference type="Proteomes" id="UP001180842">
    <property type="component" value="Unassembled WGS sequence"/>
</dbReference>
<dbReference type="PROSITE" id="PS51898">
    <property type="entry name" value="TYR_RECOMBINASE"/>
    <property type="match status" value="1"/>
</dbReference>
<dbReference type="GO" id="GO:0006310">
    <property type="term" value="P:DNA recombination"/>
    <property type="evidence" value="ECO:0007669"/>
    <property type="project" value="UniProtKB-KW"/>
</dbReference>
<proteinExistence type="inferred from homology"/>
<dbReference type="PANTHER" id="PTHR30629:SF2">
    <property type="entry name" value="PROPHAGE INTEGRASE INTS-RELATED"/>
    <property type="match status" value="1"/>
</dbReference>
<evidence type="ECO:0000256" key="3">
    <source>
        <dbReference type="ARBA" id="ARBA00023125"/>
    </source>
</evidence>
<dbReference type="RefSeq" id="WP_311797257.1">
    <property type="nucleotide sequence ID" value="NZ_JARQAI010000018.1"/>
</dbReference>
<evidence type="ECO:0000256" key="1">
    <source>
        <dbReference type="ARBA" id="ARBA00008857"/>
    </source>
</evidence>
<dbReference type="Pfam" id="PF14657">
    <property type="entry name" value="Arm-DNA-bind_4"/>
    <property type="match status" value="1"/>
</dbReference>
<comment type="caution">
    <text evidence="6">The sequence shown here is derived from an EMBL/GenBank/DDBJ whole genome shotgun (WGS) entry which is preliminary data.</text>
</comment>
<dbReference type="InterPro" id="IPR010998">
    <property type="entry name" value="Integrase_recombinase_N"/>
</dbReference>
<evidence type="ECO:0000313" key="6">
    <source>
        <dbReference type="EMBL" id="MDT2737628.1"/>
    </source>
</evidence>
<dbReference type="PANTHER" id="PTHR30629">
    <property type="entry name" value="PROPHAGE INTEGRASE"/>
    <property type="match status" value="1"/>
</dbReference>
<dbReference type="InterPro" id="IPR050808">
    <property type="entry name" value="Phage_Integrase"/>
</dbReference>
<dbReference type="InterPro" id="IPR011010">
    <property type="entry name" value="DNA_brk_join_enz"/>
</dbReference>
<name>A0AAE4L391_9ENTE</name>
<dbReference type="EMBL" id="JARQAI010000018">
    <property type="protein sequence ID" value="MDT2737628.1"/>
    <property type="molecule type" value="Genomic_DNA"/>
</dbReference>
<sequence length="384" mass="44803">MAKKKKADPRVKPYENRNKETLYMFQLYCGTDPLTGRKKRTTRRGFKTAFEADMELKRLELDLSNEVPIEKKKSVKFETVYEMWFEDYKKTVRESTWASTKQIFDTHILPALGDKFIDRMTVIDCQKIVNSWAESMPKGFKKQKNYAANVFDYAVSIQLIDSNPMRIIKVPKVEHSNEEKEKFEFYSKDELNEFLNEAEKGPLLQYVFFYLLAYTGLRKGEAFALTWSDINYKESILTINKTVTRGEKSRLIVNRPKTKNSVRKILLDDKTLTLLKKLKNESGKVVPLHSDNLIFNTDGNLYNPTISRFWLNAIYSRNEKLKKISTHGFRHTHASLLFESGATIKDVQERLGHSSIQTTSNIYTHVTESQNKKVMKNFVSFMSE</sequence>
<dbReference type="InterPro" id="IPR013762">
    <property type="entry name" value="Integrase-like_cat_sf"/>
</dbReference>
<dbReference type="GO" id="GO:0003677">
    <property type="term" value="F:DNA binding"/>
    <property type="evidence" value="ECO:0007669"/>
    <property type="project" value="UniProtKB-KW"/>
</dbReference>
<evidence type="ECO:0000256" key="4">
    <source>
        <dbReference type="ARBA" id="ARBA00023172"/>
    </source>
</evidence>
<evidence type="ECO:0000259" key="5">
    <source>
        <dbReference type="PROSITE" id="PS51898"/>
    </source>
</evidence>
<dbReference type="Gene3D" id="1.10.150.130">
    <property type="match status" value="1"/>
</dbReference>
<reference evidence="6" key="1">
    <citation type="submission" date="2023-03" db="EMBL/GenBank/DDBJ databases">
        <authorList>
            <person name="Shen W."/>
            <person name="Cai J."/>
        </authorList>
    </citation>
    <scope>NUCLEOTIDE SEQUENCE</scope>
    <source>
        <strain evidence="6">P69-2</strain>
    </source>
</reference>
<dbReference type="Gene3D" id="1.10.443.10">
    <property type="entry name" value="Intergrase catalytic core"/>
    <property type="match status" value="1"/>
</dbReference>
<keyword evidence="3" id="KW-0238">DNA-binding</keyword>
<dbReference type="GO" id="GO:0015074">
    <property type="term" value="P:DNA integration"/>
    <property type="evidence" value="ECO:0007669"/>
    <property type="project" value="UniProtKB-KW"/>
</dbReference>
<keyword evidence="2" id="KW-0229">DNA integration</keyword>
<comment type="similarity">
    <text evidence="1">Belongs to the 'phage' integrase family.</text>
</comment>
<organism evidence="6 7">
    <name type="scientific">Enterococcus pseudoavium</name>
    <dbReference type="NCBI Taxonomy" id="44007"/>
    <lineage>
        <taxon>Bacteria</taxon>
        <taxon>Bacillati</taxon>
        <taxon>Bacillota</taxon>
        <taxon>Bacilli</taxon>
        <taxon>Lactobacillales</taxon>
        <taxon>Enterococcaceae</taxon>
        <taxon>Enterococcus</taxon>
    </lineage>
</organism>
<dbReference type="SUPFAM" id="SSF56349">
    <property type="entry name" value="DNA breaking-rejoining enzymes"/>
    <property type="match status" value="1"/>
</dbReference>
<gene>
    <name evidence="6" type="ORF">P7H00_10950</name>
</gene>
<dbReference type="CDD" id="cd01189">
    <property type="entry name" value="INT_ICEBs1_C_like"/>
    <property type="match status" value="1"/>
</dbReference>
<protein>
    <submittedName>
        <fullName evidence="6">Tyrosine-type recombinase/integrase</fullName>
    </submittedName>
</protein>
<dbReference type="Pfam" id="PF14659">
    <property type="entry name" value="Phage_int_SAM_3"/>
    <property type="match status" value="1"/>
</dbReference>
<dbReference type="AlphaFoldDB" id="A0AAE4L391"/>
<keyword evidence="4" id="KW-0233">DNA recombination</keyword>